<name>A0ABQ3SYP0_9ACTN</name>
<protein>
    <submittedName>
        <fullName evidence="1">Uncharacterized protein</fullName>
    </submittedName>
</protein>
<dbReference type="EMBL" id="BNEC01000005">
    <property type="protein sequence ID" value="GHI73257.1"/>
    <property type="molecule type" value="Genomic_DNA"/>
</dbReference>
<proteinExistence type="predicted"/>
<accession>A0ABQ3SYP0</accession>
<sequence>MPEARSQLAAADTAFAPRRMASAAGFLPAARMVRVTAASAVGRSDHLGQRDLRALRIQDLASPARGPPGTGFDRC</sequence>
<keyword evidence="2" id="KW-1185">Reference proteome</keyword>
<evidence type="ECO:0000313" key="2">
    <source>
        <dbReference type="Proteomes" id="UP000613974"/>
    </source>
</evidence>
<reference evidence="2" key="1">
    <citation type="submission" date="2023-07" db="EMBL/GenBank/DDBJ databases">
        <title>Whole genome shotgun sequence of Streptomyces nojiriensis NBRC 13794.</title>
        <authorList>
            <person name="Komaki H."/>
            <person name="Tamura T."/>
        </authorList>
    </citation>
    <scope>NUCLEOTIDE SEQUENCE [LARGE SCALE GENOMIC DNA]</scope>
    <source>
        <strain evidence="2">NBRC 13794</strain>
    </source>
</reference>
<dbReference type="Proteomes" id="UP000613974">
    <property type="component" value="Unassembled WGS sequence"/>
</dbReference>
<evidence type="ECO:0000313" key="1">
    <source>
        <dbReference type="EMBL" id="GHI73257.1"/>
    </source>
</evidence>
<organism evidence="1 2">
    <name type="scientific">Streptomyces nojiriensis</name>
    <dbReference type="NCBI Taxonomy" id="66374"/>
    <lineage>
        <taxon>Bacteria</taxon>
        <taxon>Bacillati</taxon>
        <taxon>Actinomycetota</taxon>
        <taxon>Actinomycetes</taxon>
        <taxon>Kitasatosporales</taxon>
        <taxon>Streptomycetaceae</taxon>
        <taxon>Streptomyces</taxon>
    </lineage>
</organism>
<comment type="caution">
    <text evidence="1">The sequence shown here is derived from an EMBL/GenBank/DDBJ whole genome shotgun (WGS) entry which is preliminary data.</text>
</comment>
<gene>
    <name evidence="1" type="ORF">Snoj_71750</name>
</gene>